<dbReference type="Proteomes" id="UP000887579">
    <property type="component" value="Unplaced"/>
</dbReference>
<proteinExistence type="predicted"/>
<sequence>MFNFVTTFIFSVFLFHVIHAQAAYKFGVDLSVAGSAADFHCFFQQGYGAALIQAYSPANGGSVDPNLIQNLQNSMAAGLGGEVYVTPTMSKDGKTQFDEVFNALTSLKVNTVWLQVTSPIKWSSNVQNNINLIQSFVDRALAVGVPPSIYTNWYDWQQITGSYTGFSNLRLWYWNNFGSNIESAANFDDFSSFGGWTKPAVKQFASNQSLCGLIVNRNVFTA</sequence>
<name>A0AC34GVZ7_9BILA</name>
<organism evidence="1 2">
    <name type="scientific">Panagrolaimus sp. ES5</name>
    <dbReference type="NCBI Taxonomy" id="591445"/>
    <lineage>
        <taxon>Eukaryota</taxon>
        <taxon>Metazoa</taxon>
        <taxon>Ecdysozoa</taxon>
        <taxon>Nematoda</taxon>
        <taxon>Chromadorea</taxon>
        <taxon>Rhabditida</taxon>
        <taxon>Tylenchina</taxon>
        <taxon>Panagrolaimomorpha</taxon>
        <taxon>Panagrolaimoidea</taxon>
        <taxon>Panagrolaimidae</taxon>
        <taxon>Panagrolaimus</taxon>
    </lineage>
</organism>
<reference evidence="2" key="1">
    <citation type="submission" date="2022-11" db="UniProtKB">
        <authorList>
            <consortium name="WormBaseParasite"/>
        </authorList>
    </citation>
    <scope>IDENTIFICATION</scope>
</reference>
<evidence type="ECO:0000313" key="2">
    <source>
        <dbReference type="WBParaSite" id="ES5_v2.g9019.t1"/>
    </source>
</evidence>
<dbReference type="WBParaSite" id="ES5_v2.g9019.t1">
    <property type="protein sequence ID" value="ES5_v2.g9019.t1"/>
    <property type="gene ID" value="ES5_v2.g9019"/>
</dbReference>
<accession>A0AC34GVZ7</accession>
<evidence type="ECO:0000313" key="1">
    <source>
        <dbReference type="Proteomes" id="UP000887579"/>
    </source>
</evidence>
<protein>
    <submittedName>
        <fullName evidence="2">Uncharacterized protein</fullName>
    </submittedName>
</protein>